<evidence type="ECO:0000313" key="2">
    <source>
        <dbReference type="EMBL" id="KTB48909.1"/>
    </source>
</evidence>
<feature type="domain" description="Glutaredoxin" evidence="1">
    <location>
        <begin position="7"/>
        <end position="60"/>
    </location>
</feature>
<accession>A0A0W0GK20</accession>
<evidence type="ECO:0000313" key="3">
    <source>
        <dbReference type="Proteomes" id="UP000053947"/>
    </source>
</evidence>
<dbReference type="AlphaFoldDB" id="A0A0W0GK20"/>
<dbReference type="Proteomes" id="UP000053947">
    <property type="component" value="Unassembled WGS sequence"/>
</dbReference>
<protein>
    <submittedName>
        <fullName evidence="2">Glutaredoxin or related protein</fullName>
    </submittedName>
</protein>
<dbReference type="STRING" id="1217799.DEALK_17560"/>
<dbReference type="InterPro" id="IPR036249">
    <property type="entry name" value="Thioredoxin-like_sf"/>
</dbReference>
<gene>
    <name evidence="2" type="ORF">DEALK_17560</name>
</gene>
<sequence>MTQPTRLYGTSWCPHTRRSRGILDRNRIDYSWLDIESDREACAFVERVNRGNRSVPTIVFPDGSIMVEPDDDELVAKCRTFTKFD</sequence>
<name>A0A0W0GK20_9CHLR</name>
<dbReference type="EMBL" id="LFDV01000002">
    <property type="protein sequence ID" value="KTB48909.1"/>
    <property type="molecule type" value="Genomic_DNA"/>
</dbReference>
<dbReference type="RefSeq" id="WP_058439828.1">
    <property type="nucleotide sequence ID" value="NZ_KQ758903.1"/>
</dbReference>
<dbReference type="PROSITE" id="PS51354">
    <property type="entry name" value="GLUTAREDOXIN_2"/>
    <property type="match status" value="1"/>
</dbReference>
<dbReference type="SUPFAM" id="SSF52833">
    <property type="entry name" value="Thioredoxin-like"/>
    <property type="match status" value="1"/>
</dbReference>
<organism evidence="2 3">
    <name type="scientific">Dehalogenimonas alkenigignens</name>
    <dbReference type="NCBI Taxonomy" id="1217799"/>
    <lineage>
        <taxon>Bacteria</taxon>
        <taxon>Bacillati</taxon>
        <taxon>Chloroflexota</taxon>
        <taxon>Dehalococcoidia</taxon>
        <taxon>Dehalococcoidales</taxon>
        <taxon>Dehalococcoidaceae</taxon>
        <taxon>Dehalogenimonas</taxon>
    </lineage>
</organism>
<proteinExistence type="predicted"/>
<evidence type="ECO:0000259" key="1">
    <source>
        <dbReference type="Pfam" id="PF00462"/>
    </source>
</evidence>
<dbReference type="Pfam" id="PF00462">
    <property type="entry name" value="Glutaredoxin"/>
    <property type="match status" value="1"/>
</dbReference>
<comment type="caution">
    <text evidence="2">The sequence shown here is derived from an EMBL/GenBank/DDBJ whole genome shotgun (WGS) entry which is preliminary data.</text>
</comment>
<dbReference type="OrthoDB" id="166296at2"/>
<reference evidence="2 3" key="1">
    <citation type="submission" date="2015-06" db="EMBL/GenBank/DDBJ databases">
        <title>Genome sequence of the organohalide-respiring Dehalogenimonas alkenigignens type strain (IP3-3T).</title>
        <authorList>
            <person name="Key T.A."/>
            <person name="Richmond D.P."/>
            <person name="Bowman K.S."/>
            <person name="Cho Y.-J."/>
            <person name="Chun J."/>
            <person name="da Costa M.S."/>
            <person name="Rainey F.A."/>
            <person name="Moe W.M."/>
        </authorList>
    </citation>
    <scope>NUCLEOTIDE SEQUENCE [LARGE SCALE GENOMIC DNA]</scope>
    <source>
        <strain evidence="2 3">IP3-3</strain>
    </source>
</reference>
<dbReference type="InterPro" id="IPR002109">
    <property type="entry name" value="Glutaredoxin"/>
</dbReference>
<dbReference type="Gene3D" id="3.40.30.10">
    <property type="entry name" value="Glutaredoxin"/>
    <property type="match status" value="1"/>
</dbReference>
<dbReference type="CDD" id="cd02976">
    <property type="entry name" value="NrdH"/>
    <property type="match status" value="1"/>
</dbReference>
<keyword evidence="3" id="KW-1185">Reference proteome</keyword>